<feature type="compositionally biased region" description="Polar residues" evidence="2">
    <location>
        <begin position="240"/>
        <end position="255"/>
    </location>
</feature>
<feature type="region of interest" description="Disordered" evidence="2">
    <location>
        <begin position="159"/>
        <end position="255"/>
    </location>
</feature>
<feature type="coiled-coil region" evidence="1">
    <location>
        <begin position="6"/>
        <end position="40"/>
    </location>
</feature>
<feature type="compositionally biased region" description="Basic and acidic residues" evidence="2">
    <location>
        <begin position="181"/>
        <end position="205"/>
    </location>
</feature>
<dbReference type="AlphaFoldDB" id="A0A7J7CVT9"/>
<name>A0A7J7CVT9_TRIWF</name>
<keyword evidence="4" id="KW-1185">Reference proteome</keyword>
<evidence type="ECO:0000256" key="2">
    <source>
        <dbReference type="SAM" id="MobiDB-lite"/>
    </source>
</evidence>
<keyword evidence="1" id="KW-0175">Coiled coil</keyword>
<organism evidence="3 4">
    <name type="scientific">Tripterygium wilfordii</name>
    <name type="common">Thunder God vine</name>
    <dbReference type="NCBI Taxonomy" id="458696"/>
    <lineage>
        <taxon>Eukaryota</taxon>
        <taxon>Viridiplantae</taxon>
        <taxon>Streptophyta</taxon>
        <taxon>Embryophyta</taxon>
        <taxon>Tracheophyta</taxon>
        <taxon>Spermatophyta</taxon>
        <taxon>Magnoliopsida</taxon>
        <taxon>eudicotyledons</taxon>
        <taxon>Gunneridae</taxon>
        <taxon>Pentapetalae</taxon>
        <taxon>rosids</taxon>
        <taxon>fabids</taxon>
        <taxon>Celastrales</taxon>
        <taxon>Celastraceae</taxon>
        <taxon>Tripterygium</taxon>
    </lineage>
</organism>
<dbReference type="Proteomes" id="UP000593562">
    <property type="component" value="Unassembled WGS sequence"/>
</dbReference>
<feature type="compositionally biased region" description="Low complexity" evidence="2">
    <location>
        <begin position="222"/>
        <end position="237"/>
    </location>
</feature>
<reference evidence="3 4" key="1">
    <citation type="journal article" date="2020" name="Nat. Commun.">
        <title>Genome of Tripterygium wilfordii and identification of cytochrome P450 involved in triptolide biosynthesis.</title>
        <authorList>
            <person name="Tu L."/>
            <person name="Su P."/>
            <person name="Zhang Z."/>
            <person name="Gao L."/>
            <person name="Wang J."/>
            <person name="Hu T."/>
            <person name="Zhou J."/>
            <person name="Zhang Y."/>
            <person name="Zhao Y."/>
            <person name="Liu Y."/>
            <person name="Song Y."/>
            <person name="Tong Y."/>
            <person name="Lu Y."/>
            <person name="Yang J."/>
            <person name="Xu C."/>
            <person name="Jia M."/>
            <person name="Peters R.J."/>
            <person name="Huang L."/>
            <person name="Gao W."/>
        </authorList>
    </citation>
    <scope>NUCLEOTIDE SEQUENCE [LARGE SCALE GENOMIC DNA]</scope>
    <source>
        <strain evidence="4">cv. XIE 37</strain>
        <tissue evidence="3">Leaf</tissue>
    </source>
</reference>
<feature type="region of interest" description="Disordered" evidence="2">
    <location>
        <begin position="115"/>
        <end position="142"/>
    </location>
</feature>
<dbReference type="EMBL" id="JAAARO010000013">
    <property type="protein sequence ID" value="KAF5738183.1"/>
    <property type="molecule type" value="Genomic_DNA"/>
</dbReference>
<gene>
    <name evidence="3" type="ORF">HS088_TW13G01078</name>
</gene>
<evidence type="ECO:0000313" key="4">
    <source>
        <dbReference type="Proteomes" id="UP000593562"/>
    </source>
</evidence>
<evidence type="ECO:0000313" key="3">
    <source>
        <dbReference type="EMBL" id="KAF5738183.1"/>
    </source>
</evidence>
<dbReference type="InParanoid" id="A0A7J7CVT9"/>
<evidence type="ECO:0000256" key="1">
    <source>
        <dbReference type="SAM" id="Coils"/>
    </source>
</evidence>
<feature type="compositionally biased region" description="Polar residues" evidence="2">
    <location>
        <begin position="168"/>
        <end position="177"/>
    </location>
</feature>
<comment type="caution">
    <text evidence="3">The sequence shown here is derived from an EMBL/GenBank/DDBJ whole genome shotgun (WGS) entry which is preliminary data.</text>
</comment>
<proteinExistence type="predicted"/>
<feature type="compositionally biased region" description="Polar residues" evidence="2">
    <location>
        <begin position="209"/>
        <end position="221"/>
    </location>
</feature>
<accession>A0A7J7CVT9</accession>
<protein>
    <submittedName>
        <fullName evidence="3">Uncharacterized protein</fullName>
    </submittedName>
</protein>
<sequence length="255" mass="28016">MAVSDVEDLSLDEKTLIAELENIETQIEKYIRKKLELVNEALDEILPLEVHRKLLAIALRIFKIVLRTYTTIFIRAPILLLKLVLKFIFSRVFQLDVKNLLDEFFKEIGSDDIPSTSEGVKGKSTPHKMGTSGAKPRGATLLNLPMDGLLNENFSASRRAKANDKSIPATTLANLQGNRPPPDRQETESDNREGVNDESTNDKGEISGTKLQDTNLPSATSANVLPVNNPLPANELPGATLSSRKSSDPNGVSDE</sequence>